<dbReference type="SUPFAM" id="SSF53474">
    <property type="entry name" value="alpha/beta-Hydrolases"/>
    <property type="match status" value="1"/>
</dbReference>
<keyword evidence="1 3" id="KW-0378">Hydrolase</keyword>
<evidence type="ECO:0000313" key="4">
    <source>
        <dbReference type="Proteomes" id="UP001212498"/>
    </source>
</evidence>
<evidence type="ECO:0000313" key="3">
    <source>
        <dbReference type="EMBL" id="MDA0641539.1"/>
    </source>
</evidence>
<protein>
    <submittedName>
        <fullName evidence="3">Alpha/beta hydrolase</fullName>
    </submittedName>
</protein>
<evidence type="ECO:0000259" key="2">
    <source>
        <dbReference type="Pfam" id="PF07859"/>
    </source>
</evidence>
<dbReference type="InterPro" id="IPR029058">
    <property type="entry name" value="AB_hydrolase_fold"/>
</dbReference>
<dbReference type="InterPro" id="IPR013094">
    <property type="entry name" value="AB_hydrolase_3"/>
</dbReference>
<proteinExistence type="predicted"/>
<feature type="domain" description="Alpha/beta hydrolase fold-3" evidence="2">
    <location>
        <begin position="152"/>
        <end position="333"/>
    </location>
</feature>
<evidence type="ECO:0000256" key="1">
    <source>
        <dbReference type="ARBA" id="ARBA00022801"/>
    </source>
</evidence>
<dbReference type="InterPro" id="IPR050300">
    <property type="entry name" value="GDXG_lipolytic_enzyme"/>
</dbReference>
<name>A0ABT4SWV9_9ACTN</name>
<accession>A0ABT4SWV9</accession>
<comment type="caution">
    <text evidence="3">The sequence shown here is derived from an EMBL/GenBank/DDBJ whole genome shotgun (WGS) entry which is preliminary data.</text>
</comment>
<dbReference type="EMBL" id="JAPNUD010000026">
    <property type="protein sequence ID" value="MDA0641539.1"/>
    <property type="molecule type" value="Genomic_DNA"/>
</dbReference>
<dbReference type="PANTHER" id="PTHR48081">
    <property type="entry name" value="AB HYDROLASE SUPERFAMILY PROTEIN C4A8.06C"/>
    <property type="match status" value="1"/>
</dbReference>
<dbReference type="RefSeq" id="WP_271276377.1">
    <property type="nucleotide sequence ID" value="NZ_BAABFD010000010.1"/>
</dbReference>
<dbReference type="Gene3D" id="3.40.50.1820">
    <property type="entry name" value="alpha/beta hydrolase"/>
    <property type="match status" value="1"/>
</dbReference>
<sequence length="374" mass="39209">MTTVTVLAAPGLVADLGLLGELAGREFAALGVAGRVVSPPDTPSFQVALDAAGADGLVVALPGADPEVRGLMDPPRPYASRLVWLDLGVTGPHPAGGATHLYGRGAQGLTWAIRHVVHRAAARPRRVPYGPHPDQYGELHLPGTRPAPVAMLLHGGFYRSIWAADLMDALAADLAARGFAAWNVEYRRPDRHGWAATVSDVAAAYTALSTLPDLDRPLGDRSDLDPARVAVIGHSAGGQLALRLAADLWQSGRPAPALAVSLAGLLDLVECDRRDLSGGATAMALGGRSTEIPEEYARSSPLARLPLGGPQLVVQGAQDDPDLVDFNRRYAAAGTDDDVTYLERPGDHFDVIDPAAPIWDATAELIAARLRAAP</sequence>
<gene>
    <name evidence="3" type="ORF">OUY24_13000</name>
</gene>
<organism evidence="3 4">
    <name type="scientific">Nonomuraea ferruginea</name>
    <dbReference type="NCBI Taxonomy" id="46174"/>
    <lineage>
        <taxon>Bacteria</taxon>
        <taxon>Bacillati</taxon>
        <taxon>Actinomycetota</taxon>
        <taxon>Actinomycetes</taxon>
        <taxon>Streptosporangiales</taxon>
        <taxon>Streptosporangiaceae</taxon>
        <taxon>Nonomuraea</taxon>
    </lineage>
</organism>
<dbReference type="Pfam" id="PF07859">
    <property type="entry name" value="Abhydrolase_3"/>
    <property type="match status" value="1"/>
</dbReference>
<dbReference type="Proteomes" id="UP001212498">
    <property type="component" value="Unassembled WGS sequence"/>
</dbReference>
<dbReference type="GO" id="GO:0016787">
    <property type="term" value="F:hydrolase activity"/>
    <property type="evidence" value="ECO:0007669"/>
    <property type="project" value="UniProtKB-KW"/>
</dbReference>
<keyword evidence="4" id="KW-1185">Reference proteome</keyword>
<reference evidence="3 4" key="1">
    <citation type="submission" date="2022-11" db="EMBL/GenBank/DDBJ databases">
        <title>Nonomuraea corallina sp. nov., a new species of the genus Nonomuraea isolated from sea side sediment in Thai sea.</title>
        <authorList>
            <person name="Ngamcharungchit C."/>
            <person name="Matsumoto A."/>
            <person name="Suriyachadkun C."/>
            <person name="Panbangred W."/>
            <person name="Inahashi Y."/>
            <person name="Intra B."/>
        </authorList>
    </citation>
    <scope>NUCLEOTIDE SEQUENCE [LARGE SCALE GENOMIC DNA]</scope>
    <source>
        <strain evidence="3 4">DSM 43553</strain>
    </source>
</reference>